<accession>A0ABU4U518</accession>
<evidence type="ECO:0000313" key="2">
    <source>
        <dbReference type="Proteomes" id="UP001271792"/>
    </source>
</evidence>
<gene>
    <name evidence="1" type="ORF">SK571_39200</name>
</gene>
<proteinExistence type="predicted"/>
<evidence type="ECO:0000313" key="1">
    <source>
        <dbReference type="EMBL" id="MDX8055438.1"/>
    </source>
</evidence>
<dbReference type="EMBL" id="JAXAVV010000028">
    <property type="protein sequence ID" value="MDX8055438.1"/>
    <property type="molecule type" value="Genomic_DNA"/>
</dbReference>
<dbReference type="Proteomes" id="UP001271792">
    <property type="component" value="Unassembled WGS sequence"/>
</dbReference>
<keyword evidence="2" id="KW-1185">Reference proteome</keyword>
<name>A0ABU4U518_9PSEU</name>
<dbReference type="RefSeq" id="WP_319989172.1">
    <property type="nucleotide sequence ID" value="NZ_JAXAVV010000028.1"/>
</dbReference>
<organism evidence="1 2">
    <name type="scientific">Lentzea kristufekii</name>
    <dbReference type="NCBI Taxonomy" id="3095430"/>
    <lineage>
        <taxon>Bacteria</taxon>
        <taxon>Bacillati</taxon>
        <taxon>Actinomycetota</taxon>
        <taxon>Actinomycetes</taxon>
        <taxon>Pseudonocardiales</taxon>
        <taxon>Pseudonocardiaceae</taxon>
        <taxon>Lentzea</taxon>
    </lineage>
</organism>
<comment type="caution">
    <text evidence="1">The sequence shown here is derived from an EMBL/GenBank/DDBJ whole genome shotgun (WGS) entry which is preliminary data.</text>
</comment>
<sequence length="73" mass="7658">MDLNAFWGLAESPGVEASDRDRRLERSASPRACAVAVVRGMCPSAVDEAWDPGDLAEAAARVPRSGALFGKVA</sequence>
<reference evidence="1 2" key="1">
    <citation type="submission" date="2023-11" db="EMBL/GenBank/DDBJ databases">
        <title>Lentzea sokolovensis, sp. nov., Lentzea kristufkii, sp. nov., and Lentzea miocenensis, sp. nov., rare actinobacteria from Sokolov Coal Basin, Miocene lacustrine sediment, Czech Republic.</title>
        <authorList>
            <person name="Lara A."/>
            <person name="Kotroba L."/>
            <person name="Nouioui I."/>
            <person name="Neumann-Schaal M."/>
            <person name="Mast Y."/>
            <person name="Chronakova A."/>
        </authorList>
    </citation>
    <scope>NUCLEOTIDE SEQUENCE [LARGE SCALE GENOMIC DNA]</scope>
    <source>
        <strain evidence="1 2">BCCO 10_0798</strain>
    </source>
</reference>
<protein>
    <submittedName>
        <fullName evidence="1">Uncharacterized protein</fullName>
    </submittedName>
</protein>